<organism evidence="1 2">
    <name type="scientific">Caerostris extrusa</name>
    <name type="common">Bark spider</name>
    <name type="synonym">Caerostris bankana</name>
    <dbReference type="NCBI Taxonomy" id="172846"/>
    <lineage>
        <taxon>Eukaryota</taxon>
        <taxon>Metazoa</taxon>
        <taxon>Ecdysozoa</taxon>
        <taxon>Arthropoda</taxon>
        <taxon>Chelicerata</taxon>
        <taxon>Arachnida</taxon>
        <taxon>Araneae</taxon>
        <taxon>Araneomorphae</taxon>
        <taxon>Entelegynae</taxon>
        <taxon>Araneoidea</taxon>
        <taxon>Araneidae</taxon>
        <taxon>Caerostris</taxon>
    </lineage>
</organism>
<name>A0AAV4R6C2_CAEEX</name>
<comment type="caution">
    <text evidence="1">The sequence shown here is derived from an EMBL/GenBank/DDBJ whole genome shotgun (WGS) entry which is preliminary data.</text>
</comment>
<keyword evidence="2" id="KW-1185">Reference proteome</keyword>
<protein>
    <submittedName>
        <fullName evidence="1">Uncharacterized protein</fullName>
    </submittedName>
</protein>
<evidence type="ECO:0000313" key="2">
    <source>
        <dbReference type="Proteomes" id="UP001054945"/>
    </source>
</evidence>
<accession>A0AAV4R6C2</accession>
<sequence>MSNETLKIFSKKMNISRVDSDSSVIILETEMYLIDLGDVVNDDIEENGSDKSLAYMLQIFFANLTFLTQNHTIDPGIVELQAC</sequence>
<dbReference type="Proteomes" id="UP001054945">
    <property type="component" value="Unassembled WGS sequence"/>
</dbReference>
<gene>
    <name evidence="1" type="ORF">CEXT_607271</name>
</gene>
<reference evidence="1 2" key="1">
    <citation type="submission" date="2021-06" db="EMBL/GenBank/DDBJ databases">
        <title>Caerostris extrusa draft genome.</title>
        <authorList>
            <person name="Kono N."/>
            <person name="Arakawa K."/>
        </authorList>
    </citation>
    <scope>NUCLEOTIDE SEQUENCE [LARGE SCALE GENOMIC DNA]</scope>
</reference>
<dbReference type="AlphaFoldDB" id="A0AAV4R6C2"/>
<proteinExistence type="predicted"/>
<dbReference type="EMBL" id="BPLR01007444">
    <property type="protein sequence ID" value="GIY16957.1"/>
    <property type="molecule type" value="Genomic_DNA"/>
</dbReference>
<evidence type="ECO:0000313" key="1">
    <source>
        <dbReference type="EMBL" id="GIY16957.1"/>
    </source>
</evidence>